<dbReference type="InterPro" id="IPR011059">
    <property type="entry name" value="Metal-dep_hydrolase_composite"/>
</dbReference>
<evidence type="ECO:0000313" key="4">
    <source>
        <dbReference type="EMBL" id="QBI01015.1"/>
    </source>
</evidence>
<name>A0A411WW83_9BURK</name>
<reference evidence="4 5" key="2">
    <citation type="submission" date="2019-02" db="EMBL/GenBank/DDBJ databases">
        <title>Draft Genome Sequences of Six Type Strains of the Genus Massilia.</title>
        <authorList>
            <person name="Miess H."/>
            <person name="Frediansyhah A."/>
            <person name="Gross H."/>
        </authorList>
    </citation>
    <scope>NUCLEOTIDE SEQUENCE [LARGE SCALE GENOMIC DNA]</scope>
    <source>
        <strain evidence="4 5">DSM 17472</strain>
    </source>
</reference>
<evidence type="ECO:0000313" key="6">
    <source>
        <dbReference type="Proteomes" id="UP000628442"/>
    </source>
</evidence>
<keyword evidence="1" id="KW-0732">Signal</keyword>
<dbReference type="Proteomes" id="UP000292307">
    <property type="component" value="Chromosome"/>
</dbReference>
<accession>A0A411WW83</accession>
<dbReference type="GO" id="GO:0016810">
    <property type="term" value="F:hydrolase activity, acting on carbon-nitrogen (but not peptide) bonds"/>
    <property type="evidence" value="ECO:0007669"/>
    <property type="project" value="InterPro"/>
</dbReference>
<dbReference type="CDD" id="cd01300">
    <property type="entry name" value="YtcJ_like"/>
    <property type="match status" value="1"/>
</dbReference>
<evidence type="ECO:0000313" key="3">
    <source>
        <dbReference type="EMBL" id="GGY47441.1"/>
    </source>
</evidence>
<dbReference type="Gene3D" id="2.30.40.10">
    <property type="entry name" value="Urease, subunit C, domain 1"/>
    <property type="match status" value="1"/>
</dbReference>
<dbReference type="SUPFAM" id="SSF51556">
    <property type="entry name" value="Metallo-dependent hydrolases"/>
    <property type="match status" value="1"/>
</dbReference>
<feature type="signal peptide" evidence="1">
    <location>
        <begin position="1"/>
        <end position="20"/>
    </location>
</feature>
<dbReference type="EMBL" id="CP036401">
    <property type="protein sequence ID" value="QBI01015.1"/>
    <property type="molecule type" value="Genomic_DNA"/>
</dbReference>
<dbReference type="SUPFAM" id="SSF51338">
    <property type="entry name" value="Composite domain of metallo-dependent hydrolases"/>
    <property type="match status" value="1"/>
</dbReference>
<proteinExistence type="predicted"/>
<dbReference type="Pfam" id="PF07969">
    <property type="entry name" value="Amidohydro_3"/>
    <property type="match status" value="1"/>
</dbReference>
<dbReference type="OrthoDB" id="9031471at2"/>
<feature type="chain" id="PRO_5044601658" evidence="1">
    <location>
        <begin position="21"/>
        <end position="586"/>
    </location>
</feature>
<dbReference type="EMBL" id="BMWV01000007">
    <property type="protein sequence ID" value="GGY47441.1"/>
    <property type="molecule type" value="Genomic_DNA"/>
</dbReference>
<evidence type="ECO:0000313" key="5">
    <source>
        <dbReference type="Proteomes" id="UP000292307"/>
    </source>
</evidence>
<reference evidence="3" key="3">
    <citation type="submission" date="2022-12" db="EMBL/GenBank/DDBJ databases">
        <authorList>
            <person name="Sun Q."/>
            <person name="Kim S."/>
        </authorList>
    </citation>
    <scope>NUCLEOTIDE SEQUENCE</scope>
    <source>
        <strain evidence="3">KCTC 12343</strain>
    </source>
</reference>
<dbReference type="InterPro" id="IPR033932">
    <property type="entry name" value="YtcJ-like"/>
</dbReference>
<dbReference type="InterPro" id="IPR032466">
    <property type="entry name" value="Metal_Hydrolase"/>
</dbReference>
<dbReference type="Gene3D" id="3.20.20.140">
    <property type="entry name" value="Metal-dependent hydrolases"/>
    <property type="match status" value="1"/>
</dbReference>
<evidence type="ECO:0000259" key="2">
    <source>
        <dbReference type="Pfam" id="PF07969"/>
    </source>
</evidence>
<feature type="domain" description="Amidohydrolase 3" evidence="2">
    <location>
        <begin position="68"/>
        <end position="555"/>
    </location>
</feature>
<dbReference type="AlphaFoldDB" id="A0A411WW83"/>
<reference evidence="3" key="1">
    <citation type="journal article" date="2014" name="Int. J. Syst. Evol. Microbiol.">
        <title>Complete genome sequence of Corynebacterium casei LMG S-19264T (=DSM 44701T), isolated from a smear-ripened cheese.</title>
        <authorList>
            <consortium name="US DOE Joint Genome Institute (JGI-PGF)"/>
            <person name="Walter F."/>
            <person name="Albersmeier A."/>
            <person name="Kalinowski J."/>
            <person name="Ruckert C."/>
        </authorList>
    </citation>
    <scope>NUCLEOTIDE SEQUENCE</scope>
    <source>
        <strain evidence="3">KCTC 12343</strain>
    </source>
</reference>
<organism evidence="3 6">
    <name type="scientific">Pseudoduganella albidiflava</name>
    <dbReference type="NCBI Taxonomy" id="321983"/>
    <lineage>
        <taxon>Bacteria</taxon>
        <taxon>Pseudomonadati</taxon>
        <taxon>Pseudomonadota</taxon>
        <taxon>Betaproteobacteria</taxon>
        <taxon>Burkholderiales</taxon>
        <taxon>Oxalobacteraceae</taxon>
        <taxon>Telluria group</taxon>
        <taxon>Pseudoduganella</taxon>
    </lineage>
</organism>
<dbReference type="Gene3D" id="3.10.310.70">
    <property type="match status" value="1"/>
</dbReference>
<dbReference type="PANTHER" id="PTHR22642">
    <property type="entry name" value="IMIDAZOLONEPROPIONASE"/>
    <property type="match status" value="1"/>
</dbReference>
<protein>
    <submittedName>
        <fullName evidence="3">Amidohydrolase</fullName>
    </submittedName>
</protein>
<dbReference type="RefSeq" id="WP_131145141.1">
    <property type="nucleotide sequence ID" value="NZ_BMWV01000007.1"/>
</dbReference>
<gene>
    <name evidence="4" type="ORF">EYF70_09275</name>
    <name evidence="3" type="ORF">GCM10007387_31820</name>
</gene>
<evidence type="ECO:0000256" key="1">
    <source>
        <dbReference type="SAM" id="SignalP"/>
    </source>
</evidence>
<dbReference type="Proteomes" id="UP000628442">
    <property type="component" value="Unassembled WGS sequence"/>
</dbReference>
<keyword evidence="5" id="KW-1185">Reference proteome</keyword>
<dbReference type="PANTHER" id="PTHR22642:SF21">
    <property type="entry name" value="PERIPLASMIC PROTEIN"/>
    <property type="match status" value="1"/>
</dbReference>
<dbReference type="InterPro" id="IPR013108">
    <property type="entry name" value="Amidohydro_3"/>
</dbReference>
<sequence>MKRLMLAAAIAAAGTNTSMATDLIVTNAKVATMVKEGQFVQAVAIDNGKISAVGSNAQVLKKKTAATRVIDAGGRTVIPGLNDSHLHIIREGLNYNAELRWDGVTSLKRALEMLKEQAARTPDGQWIKVVGGWNEYQFEEKRLPTLAEINEAVPDKPVFLLYLYGLGFLNQKGIQVLGYDEKTQYKEGVVELGADGKPTGLLVAKPNALILYSTLAKTGMLPRDQQVNSTLQYYRELNRLGVTSAIDAGGGGQAYPDDYAVSLELAKDGKLTVRTSYYLFAQKPGKELEDYQRWLTQTKPNKNDHLFYANGYNTEGGGENLVWSAADFENFLEPRPDMPEHMEGELEAVLKLLVKNRWPFRIHATYGESIERDLAVIEKVDKELGLKGLRWFFDHAETISDAQLARVKKLGGGIAVQNRMYFQGEAYWKRYGAQTRQMPPIRTMLKMGIPVGLGTDGTRVSSYGPWPSIYWAVSGKTAGGLQVWQDKDRLSRHEALRLMTRGSAWMSGEEKVKGTLAVGQYADLVILPQDYFTMPVDGIRNLEAALTIVNGKVVYAGDAFGQYAPAAPAVSPEWSPVKFYGGYQNR</sequence>